<dbReference type="EMBL" id="CM000880">
    <property type="protein sequence ID" value="KQK16226.2"/>
    <property type="molecule type" value="Genomic_DNA"/>
</dbReference>
<sequence>MWLEEKEQSFGYVKKQEKRNITPLFVVEFLAWLIQVLLTWLFSCLGSSSMNVPMLKQRLIIKKKTDGMRTMAATSQPRACHLSFLASWRRSLENWDRTAGRGTEKKSNSA</sequence>
<proteinExistence type="predicted"/>
<feature type="transmembrane region" description="Helical" evidence="1">
    <location>
        <begin position="21"/>
        <end position="42"/>
    </location>
</feature>
<evidence type="ECO:0000313" key="4">
    <source>
        <dbReference type="Proteomes" id="UP000008810"/>
    </source>
</evidence>
<dbReference type="Proteomes" id="UP000008810">
    <property type="component" value="Chromosome 1"/>
</dbReference>
<keyword evidence="4" id="KW-1185">Reference proteome</keyword>
<keyword evidence="1" id="KW-0472">Membrane</keyword>
<dbReference type="InParanoid" id="A0A0Q3RT25"/>
<dbReference type="Gramene" id="KQK16226">
    <property type="protein sequence ID" value="KQK16226"/>
    <property type="gene ID" value="BRADI_1g27576v3"/>
</dbReference>
<evidence type="ECO:0000313" key="2">
    <source>
        <dbReference type="EMBL" id="KQK16226.2"/>
    </source>
</evidence>
<reference evidence="3" key="3">
    <citation type="submission" date="2018-08" db="UniProtKB">
        <authorList>
            <consortium name="EnsemblPlants"/>
        </authorList>
    </citation>
    <scope>IDENTIFICATION</scope>
    <source>
        <strain evidence="3">cv. Bd21</strain>
    </source>
</reference>
<keyword evidence="1" id="KW-1133">Transmembrane helix</keyword>
<accession>A0A0Q3RT25</accession>
<dbReference type="EnsemblPlants" id="KQK16226">
    <property type="protein sequence ID" value="KQK16226"/>
    <property type="gene ID" value="BRADI_1g27576v3"/>
</dbReference>
<gene>
    <name evidence="2" type="ORF">BRADI_1g27576v3</name>
</gene>
<reference evidence="2 3" key="1">
    <citation type="journal article" date="2010" name="Nature">
        <title>Genome sequencing and analysis of the model grass Brachypodium distachyon.</title>
        <authorList>
            <consortium name="International Brachypodium Initiative"/>
        </authorList>
    </citation>
    <scope>NUCLEOTIDE SEQUENCE [LARGE SCALE GENOMIC DNA]</scope>
    <source>
        <strain evidence="2 3">Bd21</strain>
    </source>
</reference>
<protein>
    <submittedName>
        <fullName evidence="2 3">Uncharacterized protein</fullName>
    </submittedName>
</protein>
<name>A0A0Q3RT25_BRADI</name>
<organism evidence="2">
    <name type="scientific">Brachypodium distachyon</name>
    <name type="common">Purple false brome</name>
    <name type="synonym">Trachynia distachya</name>
    <dbReference type="NCBI Taxonomy" id="15368"/>
    <lineage>
        <taxon>Eukaryota</taxon>
        <taxon>Viridiplantae</taxon>
        <taxon>Streptophyta</taxon>
        <taxon>Embryophyta</taxon>
        <taxon>Tracheophyta</taxon>
        <taxon>Spermatophyta</taxon>
        <taxon>Magnoliopsida</taxon>
        <taxon>Liliopsida</taxon>
        <taxon>Poales</taxon>
        <taxon>Poaceae</taxon>
        <taxon>BOP clade</taxon>
        <taxon>Pooideae</taxon>
        <taxon>Stipodae</taxon>
        <taxon>Brachypodieae</taxon>
        <taxon>Brachypodium</taxon>
    </lineage>
</organism>
<evidence type="ECO:0000313" key="3">
    <source>
        <dbReference type="EnsemblPlants" id="KQK16226"/>
    </source>
</evidence>
<evidence type="ECO:0000256" key="1">
    <source>
        <dbReference type="SAM" id="Phobius"/>
    </source>
</evidence>
<reference evidence="2" key="2">
    <citation type="submission" date="2017-06" db="EMBL/GenBank/DDBJ databases">
        <title>WGS assembly of Brachypodium distachyon.</title>
        <authorList>
            <consortium name="The International Brachypodium Initiative"/>
            <person name="Lucas S."/>
            <person name="Harmon-Smith M."/>
            <person name="Lail K."/>
            <person name="Tice H."/>
            <person name="Grimwood J."/>
            <person name="Bruce D."/>
            <person name="Barry K."/>
            <person name="Shu S."/>
            <person name="Lindquist E."/>
            <person name="Wang M."/>
            <person name="Pitluck S."/>
            <person name="Vogel J.P."/>
            <person name="Garvin D.F."/>
            <person name="Mockler T.C."/>
            <person name="Schmutz J."/>
            <person name="Rokhsar D."/>
            <person name="Bevan M.W."/>
        </authorList>
    </citation>
    <scope>NUCLEOTIDE SEQUENCE</scope>
    <source>
        <strain evidence="2">Bd21</strain>
    </source>
</reference>
<dbReference type="AlphaFoldDB" id="A0A0Q3RT25"/>
<keyword evidence="1" id="KW-0812">Transmembrane</keyword>